<organism evidence="2 3">
    <name type="scientific">Povalibacter uvarum</name>
    <dbReference type="NCBI Taxonomy" id="732238"/>
    <lineage>
        <taxon>Bacteria</taxon>
        <taxon>Pseudomonadati</taxon>
        <taxon>Pseudomonadota</taxon>
        <taxon>Gammaproteobacteria</taxon>
        <taxon>Steroidobacterales</taxon>
        <taxon>Steroidobacteraceae</taxon>
        <taxon>Povalibacter</taxon>
    </lineage>
</organism>
<dbReference type="Pfam" id="PF08818">
    <property type="entry name" value="DUF1801"/>
    <property type="match status" value="1"/>
</dbReference>
<protein>
    <recommendedName>
        <fullName evidence="1">YdhG-like domain-containing protein</fullName>
    </recommendedName>
</protein>
<evidence type="ECO:0000313" key="2">
    <source>
        <dbReference type="EMBL" id="MBB6092914.1"/>
    </source>
</evidence>
<evidence type="ECO:0000259" key="1">
    <source>
        <dbReference type="Pfam" id="PF08818"/>
    </source>
</evidence>
<keyword evidence="3" id="KW-1185">Reference proteome</keyword>
<dbReference type="EMBL" id="JACHHZ010000002">
    <property type="protein sequence ID" value="MBB6092914.1"/>
    <property type="molecule type" value="Genomic_DNA"/>
</dbReference>
<feature type="domain" description="YdhG-like" evidence="1">
    <location>
        <begin position="48"/>
        <end position="136"/>
    </location>
</feature>
<dbReference type="InterPro" id="IPR014922">
    <property type="entry name" value="YdhG-like"/>
</dbReference>
<comment type="caution">
    <text evidence="2">The sequence shown here is derived from an EMBL/GenBank/DDBJ whole genome shotgun (WGS) entry which is preliminary data.</text>
</comment>
<gene>
    <name evidence="2" type="ORF">HNQ60_001792</name>
</gene>
<dbReference type="AlphaFoldDB" id="A0A841HK10"/>
<dbReference type="SUPFAM" id="SSF159888">
    <property type="entry name" value="YdhG-like"/>
    <property type="match status" value="1"/>
</dbReference>
<evidence type="ECO:0000313" key="3">
    <source>
        <dbReference type="Proteomes" id="UP000588068"/>
    </source>
</evidence>
<reference evidence="2 3" key="1">
    <citation type="submission" date="2020-08" db="EMBL/GenBank/DDBJ databases">
        <title>Genomic Encyclopedia of Type Strains, Phase IV (KMG-IV): sequencing the most valuable type-strain genomes for metagenomic binning, comparative biology and taxonomic classification.</title>
        <authorList>
            <person name="Goeker M."/>
        </authorList>
    </citation>
    <scope>NUCLEOTIDE SEQUENCE [LARGE SCALE GENOMIC DNA]</scope>
    <source>
        <strain evidence="2 3">DSM 26723</strain>
    </source>
</reference>
<proteinExistence type="predicted"/>
<name>A0A841HK10_9GAMM</name>
<dbReference type="Proteomes" id="UP000588068">
    <property type="component" value="Unassembled WGS sequence"/>
</dbReference>
<sequence length="153" mass="17007">MPARRVPLDLHALSGHVELFRISGSAKRDASVERWLVGEPTELRSLAKQWFTRMRRCGDDVREGMHDGCPVACVEDAPFCYVDSFTRHVNVGFFYGAMLEDASDLLEGAGKRMRHVKLKADREVDVAALGNLITAAYLDLKARLAAERDSTTG</sequence>
<accession>A0A841HK10</accession>
<dbReference type="RefSeq" id="WP_184330791.1">
    <property type="nucleotide sequence ID" value="NZ_JACHHZ010000002.1"/>
</dbReference>